<evidence type="ECO:0000313" key="1">
    <source>
        <dbReference type="EMBL" id="JAH59771.1"/>
    </source>
</evidence>
<dbReference type="EMBL" id="GBXM01048806">
    <property type="protein sequence ID" value="JAH59771.1"/>
    <property type="molecule type" value="Transcribed_RNA"/>
</dbReference>
<protein>
    <submittedName>
        <fullName evidence="1">Uncharacterized protein</fullName>
    </submittedName>
</protein>
<sequence length="51" mass="5821">MKKVQGIMAVGYTSYKADIMLCALYAALLFFLNLNESLVCCVYDRPIFKNH</sequence>
<organism evidence="1">
    <name type="scientific">Anguilla anguilla</name>
    <name type="common">European freshwater eel</name>
    <name type="synonym">Muraena anguilla</name>
    <dbReference type="NCBI Taxonomy" id="7936"/>
    <lineage>
        <taxon>Eukaryota</taxon>
        <taxon>Metazoa</taxon>
        <taxon>Chordata</taxon>
        <taxon>Craniata</taxon>
        <taxon>Vertebrata</taxon>
        <taxon>Euteleostomi</taxon>
        <taxon>Actinopterygii</taxon>
        <taxon>Neopterygii</taxon>
        <taxon>Teleostei</taxon>
        <taxon>Anguilliformes</taxon>
        <taxon>Anguillidae</taxon>
        <taxon>Anguilla</taxon>
    </lineage>
</organism>
<reference evidence="1" key="1">
    <citation type="submission" date="2014-11" db="EMBL/GenBank/DDBJ databases">
        <authorList>
            <person name="Amaro Gonzalez C."/>
        </authorList>
    </citation>
    <scope>NUCLEOTIDE SEQUENCE</scope>
</reference>
<reference evidence="1" key="2">
    <citation type="journal article" date="2015" name="Fish Shellfish Immunol.">
        <title>Early steps in the European eel (Anguilla anguilla)-Vibrio vulnificus interaction in the gills: Role of the RtxA13 toxin.</title>
        <authorList>
            <person name="Callol A."/>
            <person name="Pajuelo D."/>
            <person name="Ebbesson L."/>
            <person name="Teles M."/>
            <person name="MacKenzie S."/>
            <person name="Amaro C."/>
        </authorList>
    </citation>
    <scope>NUCLEOTIDE SEQUENCE</scope>
</reference>
<dbReference type="AlphaFoldDB" id="A0A0E9U1V9"/>
<accession>A0A0E9U1V9</accession>
<proteinExistence type="predicted"/>
<name>A0A0E9U1V9_ANGAN</name>